<dbReference type="RefSeq" id="WP_212594108.1">
    <property type="nucleotide sequence ID" value="NZ_CP073587.1"/>
</dbReference>
<reference evidence="1 2" key="1">
    <citation type="submission" date="2021-04" db="EMBL/GenBank/DDBJ databases">
        <title>Novel species identification of genus Shewanella.</title>
        <authorList>
            <person name="Liu G."/>
        </authorList>
    </citation>
    <scope>NUCLEOTIDE SEQUENCE [LARGE SCALE GENOMIC DNA]</scope>
    <source>
        <strain evidence="1 2">FJAT-54481</strain>
    </source>
</reference>
<dbReference type="Proteomes" id="UP000679575">
    <property type="component" value="Chromosome"/>
</dbReference>
<protein>
    <submittedName>
        <fullName evidence="1">DUF2960 family protein</fullName>
    </submittedName>
</protein>
<organism evidence="1 2">
    <name type="scientific">Shewanella yunxiaonensis</name>
    <dbReference type="NCBI Taxonomy" id="2829809"/>
    <lineage>
        <taxon>Bacteria</taxon>
        <taxon>Pseudomonadati</taxon>
        <taxon>Pseudomonadota</taxon>
        <taxon>Gammaproteobacteria</taxon>
        <taxon>Alteromonadales</taxon>
        <taxon>Shewanellaceae</taxon>
        <taxon>Shewanella</taxon>
    </lineage>
</organism>
<evidence type="ECO:0000313" key="2">
    <source>
        <dbReference type="Proteomes" id="UP000679575"/>
    </source>
</evidence>
<keyword evidence="2" id="KW-1185">Reference proteome</keyword>
<dbReference type="InterPro" id="IPR021343">
    <property type="entry name" value="DUF2960"/>
</dbReference>
<evidence type="ECO:0000313" key="1">
    <source>
        <dbReference type="EMBL" id="QUN05058.1"/>
    </source>
</evidence>
<gene>
    <name evidence="1" type="ORF">KDN34_12650</name>
</gene>
<accession>A0ABX7YQK2</accession>
<name>A0ABX7YQK2_9GAMM</name>
<dbReference type="Pfam" id="PF11173">
    <property type="entry name" value="DUF2960"/>
    <property type="match status" value="1"/>
</dbReference>
<proteinExistence type="predicted"/>
<dbReference type="EMBL" id="CP073587">
    <property type="protein sequence ID" value="QUN05058.1"/>
    <property type="molecule type" value="Genomic_DNA"/>
</dbReference>
<sequence length="81" mass="9055">MARLVTYTFRGQQKTINFAYDKYHDGFEAAAAAEGVDIGAFLRMEQQVALTAKGGGALKNFRQSEFARMGFTEVRLLKTED</sequence>